<keyword evidence="4" id="KW-1185">Reference proteome</keyword>
<dbReference type="Pfam" id="PF05299">
    <property type="entry name" value="Peptidase_M61"/>
    <property type="match status" value="1"/>
</dbReference>
<protein>
    <recommendedName>
        <fullName evidence="2">Peptidase M61 catalytic domain-containing protein</fullName>
    </recommendedName>
</protein>
<organism evidence="3 4">
    <name type="scientific">Phenylobacterium glaciei</name>
    <dbReference type="NCBI Taxonomy" id="2803784"/>
    <lineage>
        <taxon>Bacteria</taxon>
        <taxon>Pseudomonadati</taxon>
        <taxon>Pseudomonadota</taxon>
        <taxon>Alphaproteobacteria</taxon>
        <taxon>Caulobacterales</taxon>
        <taxon>Caulobacteraceae</taxon>
        <taxon>Phenylobacterium</taxon>
    </lineage>
</organism>
<dbReference type="SUPFAM" id="SSF55486">
    <property type="entry name" value="Metalloproteases ('zincins'), catalytic domain"/>
    <property type="match status" value="1"/>
</dbReference>
<feature type="domain" description="Peptidase M61 catalytic" evidence="2">
    <location>
        <begin position="281"/>
        <end position="363"/>
    </location>
</feature>
<proteinExistence type="predicted"/>
<dbReference type="EMBL" id="JAGSGD010000001">
    <property type="protein sequence ID" value="MBR7620223.1"/>
    <property type="molecule type" value="Genomic_DNA"/>
</dbReference>
<gene>
    <name evidence="3" type="ORF">JKL49_12570</name>
</gene>
<evidence type="ECO:0000259" key="2">
    <source>
        <dbReference type="Pfam" id="PF05299"/>
    </source>
</evidence>
<sequence length="567" mass="60390">MRIWGLVAAMVFVASGAFAGQAPVAYRLTPVVERGALSALAVEMRFVGDADGVTDLELPSSWAEGEKLWRLVDHLTVDGARLDPGGEAVRLLRHGSRAAITVRYRLAITGETDPGRDHAKGEPVVRPAWFMAHGEGLFAAPAGRQGDPATFAWGARPKGWTLVSDLDHLAGRTGKVSEIIDSVVVGGTQVTRVNAKVAGAPLRVAVIGQWPASAQAVTDMAARIMTAENALWRDRGQPFLITVTPLGEAKGGGSSSTGTGKSDAFAIESTTNVDLTRDPHFLAHEYMHTWLPNQTGGLPLEDEARDYWFSEGFTDFYATRVLLASGIWSLEDYAARYNEVLTRYDGSAARNFTADQVMAVFWTNQDAQQSPYDRGRLLALTWDRAVRTASGGRLSLDDVMRRQRDAVRAGAKGYGAALFPGTLRALAPGIDVEADLARHVTGGETVWLESGVFGPCLALARKSVPVFDRGFDGAKSGQTGIISGVDPAGPAYAAGLRDGMKRLSREGGKEGDSRVEIGYRVAGPDGVPSLIKYLPAGKTTFDLQAVSVVPGLSGEQRAACVADLAGR</sequence>
<reference evidence="3" key="1">
    <citation type="submission" date="2021-04" db="EMBL/GenBank/DDBJ databases">
        <title>Draft genome assembly of strain Phenylobacterium sp. 20VBR1 using MiniION and Illumina platforms.</title>
        <authorList>
            <person name="Thomas F.A."/>
            <person name="Krishnan K.P."/>
            <person name="Sinha R.K."/>
        </authorList>
    </citation>
    <scope>NUCLEOTIDE SEQUENCE</scope>
    <source>
        <strain evidence="3">20VBR1</strain>
    </source>
</reference>
<dbReference type="RefSeq" id="WP_215340944.1">
    <property type="nucleotide sequence ID" value="NZ_JAGSGD010000001.1"/>
</dbReference>
<feature type="chain" id="PRO_5037138558" description="Peptidase M61 catalytic domain-containing protein" evidence="1">
    <location>
        <begin position="20"/>
        <end position="567"/>
    </location>
</feature>
<dbReference type="Gene3D" id="1.10.390.10">
    <property type="entry name" value="Neutral Protease Domain 2"/>
    <property type="match status" value="1"/>
</dbReference>
<dbReference type="InterPro" id="IPR027268">
    <property type="entry name" value="Peptidase_M4/M1_CTD_sf"/>
</dbReference>
<dbReference type="Proteomes" id="UP000622580">
    <property type="component" value="Unassembled WGS sequence"/>
</dbReference>
<dbReference type="InterPro" id="IPR007963">
    <property type="entry name" value="Peptidase_M61_catalytic"/>
</dbReference>
<name>A0A941HWV1_9CAUL</name>
<evidence type="ECO:0000313" key="4">
    <source>
        <dbReference type="Proteomes" id="UP000622580"/>
    </source>
</evidence>
<keyword evidence="1" id="KW-0732">Signal</keyword>
<evidence type="ECO:0000256" key="1">
    <source>
        <dbReference type="SAM" id="SignalP"/>
    </source>
</evidence>
<accession>A0A941HWV1</accession>
<feature type="signal peptide" evidence="1">
    <location>
        <begin position="1"/>
        <end position="19"/>
    </location>
</feature>
<evidence type="ECO:0000313" key="3">
    <source>
        <dbReference type="EMBL" id="MBR7620223.1"/>
    </source>
</evidence>
<dbReference type="AlphaFoldDB" id="A0A941HWV1"/>
<comment type="caution">
    <text evidence="3">The sequence shown here is derived from an EMBL/GenBank/DDBJ whole genome shotgun (WGS) entry which is preliminary data.</text>
</comment>